<feature type="repeat" description="WD" evidence="7">
    <location>
        <begin position="578"/>
        <end position="618"/>
    </location>
</feature>
<dbReference type="PANTHER" id="PTHR19879:SF9">
    <property type="entry name" value="TRANSCRIPTION INITIATION FACTOR TFIID SUBUNIT 5"/>
    <property type="match status" value="1"/>
</dbReference>
<keyword evidence="5" id="KW-0862">Zinc</keyword>
<evidence type="ECO:0000313" key="11">
    <source>
        <dbReference type="Proteomes" id="UP001431209"/>
    </source>
</evidence>
<dbReference type="CDD" id="cd00200">
    <property type="entry name" value="WD40"/>
    <property type="match status" value="1"/>
</dbReference>
<dbReference type="PROSITE" id="PS50089">
    <property type="entry name" value="ZF_RING_2"/>
    <property type="match status" value="1"/>
</dbReference>
<dbReference type="InterPro" id="IPR013083">
    <property type="entry name" value="Znf_RING/FYVE/PHD"/>
</dbReference>
<dbReference type="SMART" id="SM00320">
    <property type="entry name" value="WD40"/>
    <property type="match status" value="7"/>
</dbReference>
<keyword evidence="11" id="KW-1185">Reference proteome</keyword>
<evidence type="ECO:0000259" key="9">
    <source>
        <dbReference type="PROSITE" id="PS50089"/>
    </source>
</evidence>
<feature type="region of interest" description="Disordered" evidence="8">
    <location>
        <begin position="255"/>
        <end position="299"/>
    </location>
</feature>
<evidence type="ECO:0000256" key="4">
    <source>
        <dbReference type="ARBA" id="ARBA00022771"/>
    </source>
</evidence>
<dbReference type="InterPro" id="IPR019775">
    <property type="entry name" value="WD40_repeat_CS"/>
</dbReference>
<proteinExistence type="predicted"/>
<dbReference type="PRINTS" id="PR00320">
    <property type="entry name" value="GPROTEINBRPT"/>
</dbReference>
<keyword evidence="2" id="KW-0479">Metal-binding</keyword>
<comment type="caution">
    <text evidence="10">The sequence shown here is derived from an EMBL/GenBank/DDBJ whole genome shotgun (WGS) entry which is preliminary data.</text>
</comment>
<dbReference type="PROSITE" id="PS00678">
    <property type="entry name" value="WD_REPEATS_1"/>
    <property type="match status" value="1"/>
</dbReference>
<accession>A0AAW2Z9H1</accession>
<feature type="repeat" description="WD" evidence="7">
    <location>
        <begin position="484"/>
        <end position="514"/>
    </location>
</feature>
<feature type="repeat" description="WD" evidence="7">
    <location>
        <begin position="396"/>
        <end position="442"/>
    </location>
</feature>
<dbReference type="Proteomes" id="UP001431209">
    <property type="component" value="Unassembled WGS sequence"/>
</dbReference>
<dbReference type="InterPro" id="IPR017907">
    <property type="entry name" value="Znf_RING_CS"/>
</dbReference>
<organism evidence="10 11">
    <name type="scientific">Acrasis kona</name>
    <dbReference type="NCBI Taxonomy" id="1008807"/>
    <lineage>
        <taxon>Eukaryota</taxon>
        <taxon>Discoba</taxon>
        <taxon>Heterolobosea</taxon>
        <taxon>Tetramitia</taxon>
        <taxon>Eutetramitia</taxon>
        <taxon>Acrasidae</taxon>
        <taxon>Acrasis</taxon>
    </lineage>
</organism>
<reference evidence="10 11" key="1">
    <citation type="submission" date="2024-03" db="EMBL/GenBank/DDBJ databases">
        <title>The Acrasis kona genome and developmental transcriptomes reveal deep origins of eukaryotic multicellular pathways.</title>
        <authorList>
            <person name="Sheikh S."/>
            <person name="Fu C.-J."/>
            <person name="Brown M.W."/>
            <person name="Baldauf S.L."/>
        </authorList>
    </citation>
    <scope>NUCLEOTIDE SEQUENCE [LARGE SCALE GENOMIC DNA]</scope>
    <source>
        <strain evidence="10 11">ATCC MYA-3509</strain>
    </source>
</reference>
<keyword evidence="1 7" id="KW-0853">WD repeat</keyword>
<protein>
    <recommendedName>
        <fullName evidence="9">RING-type domain-containing protein</fullName>
    </recommendedName>
</protein>
<evidence type="ECO:0000256" key="7">
    <source>
        <dbReference type="PROSITE-ProRule" id="PRU00221"/>
    </source>
</evidence>
<dbReference type="PANTHER" id="PTHR19879">
    <property type="entry name" value="TRANSCRIPTION INITIATION FACTOR TFIID"/>
    <property type="match status" value="1"/>
</dbReference>
<feature type="domain" description="RING-type" evidence="9">
    <location>
        <begin position="58"/>
        <end position="93"/>
    </location>
</feature>
<dbReference type="SMART" id="SM00184">
    <property type="entry name" value="RING"/>
    <property type="match status" value="1"/>
</dbReference>
<evidence type="ECO:0000256" key="1">
    <source>
        <dbReference type="ARBA" id="ARBA00022574"/>
    </source>
</evidence>
<keyword evidence="4 6" id="KW-0863">Zinc-finger</keyword>
<dbReference type="SUPFAM" id="SSF49599">
    <property type="entry name" value="TRAF domain-like"/>
    <property type="match status" value="1"/>
</dbReference>
<dbReference type="SUPFAM" id="SSF57850">
    <property type="entry name" value="RING/U-box"/>
    <property type="match status" value="1"/>
</dbReference>
<dbReference type="InterPro" id="IPR015943">
    <property type="entry name" value="WD40/YVTN_repeat-like_dom_sf"/>
</dbReference>
<feature type="region of interest" description="Disordered" evidence="8">
    <location>
        <begin position="11"/>
        <end position="41"/>
    </location>
</feature>
<name>A0AAW2Z9H1_9EUKA</name>
<dbReference type="SUPFAM" id="SSF50978">
    <property type="entry name" value="WD40 repeat-like"/>
    <property type="match status" value="2"/>
</dbReference>
<gene>
    <name evidence="10" type="ORF">AKO1_012264</name>
</gene>
<dbReference type="Gene3D" id="2.130.10.10">
    <property type="entry name" value="YVTN repeat-like/Quinoprotein amine dehydrogenase"/>
    <property type="match status" value="3"/>
</dbReference>
<dbReference type="InterPro" id="IPR036322">
    <property type="entry name" value="WD40_repeat_dom_sf"/>
</dbReference>
<dbReference type="PROSITE" id="PS50082">
    <property type="entry name" value="WD_REPEATS_2"/>
    <property type="match status" value="4"/>
</dbReference>
<feature type="repeat" description="WD" evidence="7">
    <location>
        <begin position="354"/>
        <end position="395"/>
    </location>
</feature>
<evidence type="ECO:0000256" key="6">
    <source>
        <dbReference type="PROSITE-ProRule" id="PRU00175"/>
    </source>
</evidence>
<dbReference type="InterPro" id="IPR001680">
    <property type="entry name" value="WD40_rpt"/>
</dbReference>
<evidence type="ECO:0000256" key="5">
    <source>
        <dbReference type="ARBA" id="ARBA00022833"/>
    </source>
</evidence>
<dbReference type="GO" id="GO:0008270">
    <property type="term" value="F:zinc ion binding"/>
    <property type="evidence" value="ECO:0007669"/>
    <property type="project" value="UniProtKB-KW"/>
</dbReference>
<evidence type="ECO:0000313" key="10">
    <source>
        <dbReference type="EMBL" id="KAL0485974.1"/>
    </source>
</evidence>
<evidence type="ECO:0000256" key="2">
    <source>
        <dbReference type="ARBA" id="ARBA00022723"/>
    </source>
</evidence>
<keyword evidence="3" id="KW-0677">Repeat</keyword>
<evidence type="ECO:0000256" key="8">
    <source>
        <dbReference type="SAM" id="MobiDB-lite"/>
    </source>
</evidence>
<dbReference type="InterPro" id="IPR020472">
    <property type="entry name" value="WD40_PAC1"/>
</dbReference>
<dbReference type="PROSITE" id="PS00518">
    <property type="entry name" value="ZF_RING_1"/>
    <property type="match status" value="1"/>
</dbReference>
<dbReference type="PROSITE" id="PS50294">
    <property type="entry name" value="WD_REPEATS_REGION"/>
    <property type="match status" value="3"/>
</dbReference>
<dbReference type="AlphaFoldDB" id="A0AAW2Z9H1"/>
<dbReference type="InterPro" id="IPR001841">
    <property type="entry name" value="Znf_RING"/>
</dbReference>
<evidence type="ECO:0000256" key="3">
    <source>
        <dbReference type="ARBA" id="ARBA00022737"/>
    </source>
</evidence>
<dbReference type="Gene3D" id="3.30.40.10">
    <property type="entry name" value="Zinc/RING finger domain, C3HC4 (zinc finger)"/>
    <property type="match status" value="2"/>
</dbReference>
<sequence length="670" mass="74307">MKECCPLLNKTDSQKSSYDPYNLDPDANAPETLHQQTKTKPPGFMYIDLDEVDEDLKCPICHNPVTNPVTALCGHNFCEICATIPSAMCPPCQLPICETQPVTMRSFNNMLDKIMVQCKECFILTTRKKFLEDHVNECPNAEVVCISQDLGCTWSGPKSQLTQHEDSCPFAYMRPVFDHLKKKYINELKVRDDKIKKLEAYSQTLDIQTADYKNQITASTGECEKLKSLCICKDDTITELRKRLRDAQLKIDLHEQEKQLSPPTPKSDFAYVPTPSPSPSTGNIRINTPRPLSPNSIKPVIPIETTNQTINNSHMEGQPKPSTPRIQGSMIVSGGMGGELWTLDLEKERIVSRMQGHSNVVYCLCSIIDQEVIASGGQDHTVRTWTIKTGKCLKVMTGHIAPVQCLTRVPASSPSNNYFLVSGSLDHTIRVWDPSTGECKFRMDAGKKTIRFVLSAEPDVVASCCDDGAIRMWDLTNGTMKSELLGHKGAIGSALVTSQGDLITGGYDHTVRVWRRDSMNVWNMSVMGSGDGSGHQGAVQCLIQFNSNTLVSGGRDCRACVWSYDQGQDVIGRCRIVLTGHSGSVDCLCALDDERIATAGNDKNVKIWDMNRGVCLMTLSGHKSHIVRIIKYGPYVASCGFDHITNVWDAEYGQLLRTIHSPKPFAILHL</sequence>
<dbReference type="Pfam" id="PF00400">
    <property type="entry name" value="WD40"/>
    <property type="match status" value="7"/>
</dbReference>
<dbReference type="EMBL" id="JAOPGA020001197">
    <property type="protein sequence ID" value="KAL0485974.1"/>
    <property type="molecule type" value="Genomic_DNA"/>
</dbReference>